<dbReference type="Proteomes" id="UP001595897">
    <property type="component" value="Unassembled WGS sequence"/>
</dbReference>
<keyword evidence="1" id="KW-0472">Membrane</keyword>
<evidence type="ECO:0000313" key="3">
    <source>
        <dbReference type="EMBL" id="MFC4700166.1"/>
    </source>
</evidence>
<protein>
    <submittedName>
        <fullName evidence="3">TcpQ domain-containing protein</fullName>
    </submittedName>
</protein>
<accession>A0ABV9LUI0</accession>
<dbReference type="RefSeq" id="WP_382407350.1">
    <property type="nucleotide sequence ID" value="NZ_JBHSGU010000002.1"/>
</dbReference>
<keyword evidence="1" id="KW-0812">Transmembrane</keyword>
<evidence type="ECO:0000259" key="2">
    <source>
        <dbReference type="Pfam" id="PF10671"/>
    </source>
</evidence>
<evidence type="ECO:0000313" key="4">
    <source>
        <dbReference type="Proteomes" id="UP001595897"/>
    </source>
</evidence>
<comment type="caution">
    <text evidence="3">The sequence shown here is derived from an EMBL/GenBank/DDBJ whole genome shotgun (WGS) entry which is preliminary data.</text>
</comment>
<reference evidence="4" key="1">
    <citation type="journal article" date="2019" name="Int. J. Syst. Evol. Microbiol.">
        <title>The Global Catalogue of Microorganisms (GCM) 10K type strain sequencing project: providing services to taxonomists for standard genome sequencing and annotation.</title>
        <authorList>
            <consortium name="The Broad Institute Genomics Platform"/>
            <consortium name="The Broad Institute Genome Sequencing Center for Infectious Disease"/>
            <person name="Wu L."/>
            <person name="Ma J."/>
        </authorList>
    </citation>
    <scope>NUCLEOTIDE SEQUENCE [LARGE SCALE GENOMIC DNA]</scope>
    <source>
        <strain evidence="4">KACC 12507</strain>
    </source>
</reference>
<keyword evidence="4" id="KW-1185">Reference proteome</keyword>
<organism evidence="3 4">
    <name type="scientific">Glaciecola siphonariae</name>
    <dbReference type="NCBI Taxonomy" id="521012"/>
    <lineage>
        <taxon>Bacteria</taxon>
        <taxon>Pseudomonadati</taxon>
        <taxon>Pseudomonadota</taxon>
        <taxon>Gammaproteobacteria</taxon>
        <taxon>Alteromonadales</taxon>
        <taxon>Alteromonadaceae</taxon>
        <taxon>Glaciecola</taxon>
    </lineage>
</organism>
<sequence>MGFWAKRILIIIVVIVGAIAAILYMPQEPKLDAEGNVIEKKSIQSNMAKFYEEFSLTSSDKIEEELGEFVIPLDQSDTPLEQQIAKLQHSPSSSNDNFDWQDNYKARAFAKDSTLMDNAMMYVSEEGMELIWHLNQDFVVRHRFISHNTIAGMLGELAGAVDANFVRTVQVYYCDVQRVMVITDKEDAVLEDRCMRLSQTY</sequence>
<keyword evidence="1" id="KW-1133">Transmembrane helix</keyword>
<gene>
    <name evidence="3" type="ORF">ACFO4O_08370</name>
</gene>
<feature type="transmembrane region" description="Helical" evidence="1">
    <location>
        <begin position="7"/>
        <end position="25"/>
    </location>
</feature>
<dbReference type="InterPro" id="IPR018927">
    <property type="entry name" value="Pilus_synth_Q_C"/>
</dbReference>
<proteinExistence type="predicted"/>
<dbReference type="EMBL" id="JBHSGU010000002">
    <property type="protein sequence ID" value="MFC4700166.1"/>
    <property type="molecule type" value="Genomic_DNA"/>
</dbReference>
<name>A0ABV9LUI0_9ALTE</name>
<dbReference type="Pfam" id="PF10671">
    <property type="entry name" value="TcpQ"/>
    <property type="match status" value="1"/>
</dbReference>
<evidence type="ECO:0000256" key="1">
    <source>
        <dbReference type="SAM" id="Phobius"/>
    </source>
</evidence>
<feature type="domain" description="Toxin co-regulated pilus biosynthesis protein Q C-terminal" evidence="2">
    <location>
        <begin position="109"/>
        <end position="185"/>
    </location>
</feature>